<evidence type="ECO:0000256" key="1">
    <source>
        <dbReference type="PROSITE-ProRule" id="PRU00278"/>
    </source>
</evidence>
<dbReference type="SUPFAM" id="SSF54534">
    <property type="entry name" value="FKBP-like"/>
    <property type="match status" value="1"/>
</dbReference>
<dbReference type="Proteomes" id="UP000236291">
    <property type="component" value="Unassembled WGS sequence"/>
</dbReference>
<dbReference type="GO" id="GO:0003755">
    <property type="term" value="F:peptidyl-prolyl cis-trans isomerase activity"/>
    <property type="evidence" value="ECO:0007669"/>
    <property type="project" value="UniProtKB-UniRule"/>
</dbReference>
<comment type="caution">
    <text evidence="4">The sequence shown here is derived from an EMBL/GenBank/DDBJ whole genome shotgun (WGS) entry which is preliminary data.</text>
</comment>
<reference evidence="4 5" key="1">
    <citation type="journal article" date="2014" name="Am. J. Bot.">
        <title>Genome assembly and annotation for red clover (Trifolium pratense; Fabaceae).</title>
        <authorList>
            <person name="Istvanek J."/>
            <person name="Jaros M."/>
            <person name="Krenek A."/>
            <person name="Repkova J."/>
        </authorList>
    </citation>
    <scope>NUCLEOTIDE SEQUENCE [LARGE SCALE GENOMIC DNA]</scope>
    <source>
        <strain evidence="5">cv. Tatra</strain>
        <tissue evidence="4">Young leaves</tissue>
    </source>
</reference>
<dbReference type="Gene3D" id="3.10.50.40">
    <property type="match status" value="1"/>
</dbReference>
<dbReference type="PROSITE" id="PS50198">
    <property type="entry name" value="PPIC_PPIASE_2"/>
    <property type="match status" value="1"/>
</dbReference>
<dbReference type="AlphaFoldDB" id="A0A2K3JT33"/>
<feature type="domain" description="PpiC" evidence="3">
    <location>
        <begin position="1"/>
        <end position="34"/>
    </location>
</feature>
<comment type="catalytic activity">
    <reaction evidence="2">
        <text>[protein]-peptidylproline (omega=180) = [protein]-peptidylproline (omega=0)</text>
        <dbReference type="Rhea" id="RHEA:16237"/>
        <dbReference type="Rhea" id="RHEA-COMP:10747"/>
        <dbReference type="Rhea" id="RHEA-COMP:10748"/>
        <dbReference type="ChEBI" id="CHEBI:83833"/>
        <dbReference type="ChEBI" id="CHEBI:83834"/>
        <dbReference type="EC" id="5.2.1.8"/>
    </reaction>
</comment>
<dbReference type="InterPro" id="IPR000297">
    <property type="entry name" value="PPIase_PpiC"/>
</dbReference>
<protein>
    <recommendedName>
        <fullName evidence="2">Peptidyl-prolyl cis-trans isomerase</fullName>
        <ecNumber evidence="2">5.2.1.8</ecNumber>
    </recommendedName>
</protein>
<accession>A0A2K3JT33</accession>
<dbReference type="PANTHER" id="PTHR43629">
    <property type="entry name" value="PEPTIDYL-PROLYL CIS-TRANS ISOMERASE"/>
    <property type="match status" value="1"/>
</dbReference>
<dbReference type="InterPro" id="IPR046357">
    <property type="entry name" value="PPIase_dom_sf"/>
</dbReference>
<organism evidence="4 5">
    <name type="scientific">Trifolium pratense</name>
    <name type="common">Red clover</name>
    <dbReference type="NCBI Taxonomy" id="57577"/>
    <lineage>
        <taxon>Eukaryota</taxon>
        <taxon>Viridiplantae</taxon>
        <taxon>Streptophyta</taxon>
        <taxon>Embryophyta</taxon>
        <taxon>Tracheophyta</taxon>
        <taxon>Spermatophyta</taxon>
        <taxon>Magnoliopsida</taxon>
        <taxon>eudicotyledons</taxon>
        <taxon>Gunneridae</taxon>
        <taxon>Pentapetalae</taxon>
        <taxon>rosids</taxon>
        <taxon>fabids</taxon>
        <taxon>Fabales</taxon>
        <taxon>Fabaceae</taxon>
        <taxon>Papilionoideae</taxon>
        <taxon>50 kb inversion clade</taxon>
        <taxon>NPAAA clade</taxon>
        <taxon>Hologalegina</taxon>
        <taxon>IRL clade</taxon>
        <taxon>Trifolieae</taxon>
        <taxon>Trifolium</taxon>
    </lineage>
</organism>
<dbReference type="PANTHER" id="PTHR43629:SF2">
    <property type="entry name" value="RHODANESE-LIKE_PPIC DOMAIN-CONTAINING PROTEIN 12, CHLOROPLASTIC"/>
    <property type="match status" value="1"/>
</dbReference>
<keyword evidence="1 2" id="KW-0413">Isomerase</keyword>
<sequence>MQIGEDLSDLAVDHSICPSKDEGGMLGWVRKGQMVRNGGAKDTLCFFLHFPSLMNYDNCAV</sequence>
<dbReference type="EMBL" id="ASHM01076115">
    <property type="protein sequence ID" value="PNX57197.1"/>
    <property type="molecule type" value="Genomic_DNA"/>
</dbReference>
<gene>
    <name evidence="4" type="ORF">L195_g050279</name>
</gene>
<keyword evidence="1 2" id="KW-0697">Rotamase</keyword>
<dbReference type="InterPro" id="IPR052204">
    <property type="entry name" value="PpiC/parvulin_rotamase"/>
</dbReference>
<dbReference type="EC" id="5.2.1.8" evidence="2"/>
<evidence type="ECO:0000259" key="3">
    <source>
        <dbReference type="PROSITE" id="PS50198"/>
    </source>
</evidence>
<evidence type="ECO:0000313" key="5">
    <source>
        <dbReference type="Proteomes" id="UP000236291"/>
    </source>
</evidence>
<evidence type="ECO:0000256" key="2">
    <source>
        <dbReference type="RuleBase" id="RU363014"/>
    </source>
</evidence>
<dbReference type="Pfam" id="PF00639">
    <property type="entry name" value="Rotamase"/>
    <property type="match status" value="1"/>
</dbReference>
<reference evidence="4 5" key="2">
    <citation type="journal article" date="2017" name="Front. Plant Sci.">
        <title>Gene Classification and Mining of Molecular Markers Useful in Red Clover (Trifolium pratense) Breeding.</title>
        <authorList>
            <person name="Istvanek J."/>
            <person name="Dluhosova J."/>
            <person name="Dluhos P."/>
            <person name="Patkova L."/>
            <person name="Nedelnik J."/>
            <person name="Repkova J."/>
        </authorList>
    </citation>
    <scope>NUCLEOTIDE SEQUENCE [LARGE SCALE GENOMIC DNA]</scope>
    <source>
        <strain evidence="5">cv. Tatra</strain>
        <tissue evidence="4">Young leaves</tissue>
    </source>
</reference>
<name>A0A2K3JT33_TRIPR</name>
<dbReference type="STRING" id="57577.A0A2K3JT33"/>
<evidence type="ECO:0000313" key="4">
    <source>
        <dbReference type="EMBL" id="PNX57197.1"/>
    </source>
</evidence>
<proteinExistence type="predicted"/>